<keyword evidence="3" id="KW-1185">Reference proteome</keyword>
<name>A0A8S1H5C1_9PELO</name>
<gene>
    <name evidence="2" type="ORF">CAUJ_LOCUS6282</name>
</gene>
<dbReference type="Proteomes" id="UP000835052">
    <property type="component" value="Unassembled WGS sequence"/>
</dbReference>
<feature type="region of interest" description="Disordered" evidence="1">
    <location>
        <begin position="110"/>
        <end position="162"/>
    </location>
</feature>
<feature type="compositionally biased region" description="Polar residues" evidence="1">
    <location>
        <begin position="55"/>
        <end position="64"/>
    </location>
</feature>
<comment type="caution">
    <text evidence="2">The sequence shown here is derived from an EMBL/GenBank/DDBJ whole genome shotgun (WGS) entry which is preliminary data.</text>
</comment>
<organism evidence="2 3">
    <name type="scientific">Caenorhabditis auriculariae</name>
    <dbReference type="NCBI Taxonomy" id="2777116"/>
    <lineage>
        <taxon>Eukaryota</taxon>
        <taxon>Metazoa</taxon>
        <taxon>Ecdysozoa</taxon>
        <taxon>Nematoda</taxon>
        <taxon>Chromadorea</taxon>
        <taxon>Rhabditida</taxon>
        <taxon>Rhabditina</taxon>
        <taxon>Rhabditomorpha</taxon>
        <taxon>Rhabditoidea</taxon>
        <taxon>Rhabditidae</taxon>
        <taxon>Peloderinae</taxon>
        <taxon>Caenorhabditis</taxon>
    </lineage>
</organism>
<evidence type="ECO:0000313" key="3">
    <source>
        <dbReference type="Proteomes" id="UP000835052"/>
    </source>
</evidence>
<dbReference type="OrthoDB" id="5865302at2759"/>
<evidence type="ECO:0000256" key="1">
    <source>
        <dbReference type="SAM" id="MobiDB-lite"/>
    </source>
</evidence>
<reference evidence="2" key="1">
    <citation type="submission" date="2020-10" db="EMBL/GenBank/DDBJ databases">
        <authorList>
            <person name="Kikuchi T."/>
        </authorList>
    </citation>
    <scope>NUCLEOTIDE SEQUENCE</scope>
    <source>
        <strain evidence="2">NKZ352</strain>
    </source>
</reference>
<feature type="compositionally biased region" description="Basic and acidic residues" evidence="1">
    <location>
        <begin position="1"/>
        <end position="54"/>
    </location>
</feature>
<proteinExistence type="predicted"/>
<feature type="region of interest" description="Disordered" evidence="1">
    <location>
        <begin position="1"/>
        <end position="84"/>
    </location>
</feature>
<evidence type="ECO:0000313" key="2">
    <source>
        <dbReference type="EMBL" id="CAD6190363.1"/>
    </source>
</evidence>
<sequence length="162" mass="17966">MFSEHKRAEDSKKSKKDLNFDSLEEKAKQLSLKERTSSAEPVKRTKSIKKEHQKPSSSSLNLVKTTDKAVEKNDRSNSAEGTVIGGMGFGIFETASMMCNIVDITTDSSKRKFPSAHNASQKLKSQSSKTSLTSQSGPFAMMKEAADKKQRKKKGDEQDEDD</sequence>
<dbReference type="EMBL" id="CAJGYM010000015">
    <property type="protein sequence ID" value="CAD6190363.1"/>
    <property type="molecule type" value="Genomic_DNA"/>
</dbReference>
<protein>
    <submittedName>
        <fullName evidence="2">Uncharacterized protein</fullName>
    </submittedName>
</protein>
<dbReference type="AlphaFoldDB" id="A0A8S1H5C1"/>
<feature type="compositionally biased region" description="Low complexity" evidence="1">
    <location>
        <begin position="120"/>
        <end position="136"/>
    </location>
</feature>
<feature type="compositionally biased region" description="Basic and acidic residues" evidence="1">
    <location>
        <begin position="65"/>
        <end position="77"/>
    </location>
</feature>
<accession>A0A8S1H5C1</accession>